<feature type="domain" description="Type III secretion system flagellar brake protein YcgR PilZN" evidence="2">
    <location>
        <begin position="6"/>
        <end position="95"/>
    </location>
</feature>
<dbReference type="GO" id="GO:0035438">
    <property type="term" value="F:cyclic-di-GMP binding"/>
    <property type="evidence" value="ECO:0007669"/>
    <property type="project" value="InterPro"/>
</dbReference>
<name>A0A3M8AS19_9BACL</name>
<dbReference type="Gene3D" id="2.40.10.220">
    <property type="entry name" value="predicted glycosyltransferase like domains"/>
    <property type="match status" value="1"/>
</dbReference>
<comment type="caution">
    <text evidence="4">The sequence shown here is derived from an EMBL/GenBank/DDBJ whole genome shotgun (WGS) entry which is preliminary data.</text>
</comment>
<evidence type="ECO:0000259" key="1">
    <source>
        <dbReference type="Pfam" id="PF07238"/>
    </source>
</evidence>
<sequence>MMLPRVGQTIRLQFTGSSEDEQGMEAFKSRITDMTEELASIELPTSESTGRTGVFRPGTSCLVWYVGEDGSRYEFQSSIVSRESGHIPVLLLQLPKKEEIVRTQRRNYLRIETALDIAVKHQDPMRRYHFLARTIDISGGGLSFTCDESYRLREKDVLQVWIALPSKNGQVQHAFAELEVVRQKAPEEKGLHQWISGKFTNISEQDRVKVIRACYERQLELRKKGVED</sequence>
<feature type="domain" description="PilZ" evidence="1">
    <location>
        <begin position="104"/>
        <end position="215"/>
    </location>
</feature>
<dbReference type="SUPFAM" id="SSF141371">
    <property type="entry name" value="PilZ domain-like"/>
    <property type="match status" value="1"/>
</dbReference>
<dbReference type="InterPro" id="IPR009875">
    <property type="entry name" value="PilZ_domain"/>
</dbReference>
<dbReference type="Pfam" id="PF12945">
    <property type="entry name" value="PilZNR"/>
    <property type="match status" value="1"/>
</dbReference>
<dbReference type="RefSeq" id="WP_007785471.1">
    <property type="nucleotide sequence ID" value="NZ_BJOD01000001.1"/>
</dbReference>
<dbReference type="OrthoDB" id="1951449at2"/>
<dbReference type="AlphaFoldDB" id="A0A3M8AS19"/>
<evidence type="ECO:0000313" key="5">
    <source>
        <dbReference type="Proteomes" id="UP000276178"/>
    </source>
</evidence>
<evidence type="ECO:0000313" key="4">
    <source>
        <dbReference type="EMBL" id="RNB53345.1"/>
    </source>
</evidence>
<dbReference type="InterPro" id="IPR009926">
    <property type="entry name" value="T3SS_YcgR_PilZN"/>
</dbReference>
<dbReference type="Pfam" id="PF07238">
    <property type="entry name" value="PilZ"/>
    <property type="match status" value="1"/>
</dbReference>
<protein>
    <submittedName>
        <fullName evidence="4">Glycosyltransferase</fullName>
    </submittedName>
</protein>
<keyword evidence="6" id="KW-1185">Reference proteome</keyword>
<evidence type="ECO:0000313" key="6">
    <source>
        <dbReference type="Proteomes" id="UP000317180"/>
    </source>
</evidence>
<keyword evidence="4" id="KW-0808">Transferase</keyword>
<dbReference type="EMBL" id="RHHN01000048">
    <property type="protein sequence ID" value="RNB53345.1"/>
    <property type="molecule type" value="Genomic_DNA"/>
</dbReference>
<organism evidence="4 5">
    <name type="scientific">Brevibacillus agri</name>
    <dbReference type="NCBI Taxonomy" id="51101"/>
    <lineage>
        <taxon>Bacteria</taxon>
        <taxon>Bacillati</taxon>
        <taxon>Bacillota</taxon>
        <taxon>Bacilli</taxon>
        <taxon>Bacillales</taxon>
        <taxon>Paenibacillaceae</taxon>
        <taxon>Brevibacillus</taxon>
    </lineage>
</organism>
<proteinExistence type="predicted"/>
<accession>A0A3M8AS19</accession>
<evidence type="ECO:0000259" key="2">
    <source>
        <dbReference type="Pfam" id="PF12945"/>
    </source>
</evidence>
<reference evidence="3 6" key="2">
    <citation type="submission" date="2019-06" db="EMBL/GenBank/DDBJ databases">
        <title>Whole genome shotgun sequence of Brevibacillus agri NBRC 15538.</title>
        <authorList>
            <person name="Hosoyama A."/>
            <person name="Uohara A."/>
            <person name="Ohji S."/>
            <person name="Ichikawa N."/>
        </authorList>
    </citation>
    <scope>NUCLEOTIDE SEQUENCE [LARGE SCALE GENOMIC DNA]</scope>
    <source>
        <strain evidence="3 6">NBRC 15538</strain>
    </source>
</reference>
<dbReference type="Proteomes" id="UP000276178">
    <property type="component" value="Unassembled WGS sequence"/>
</dbReference>
<reference evidence="4 5" key="1">
    <citation type="submission" date="2018-10" db="EMBL/GenBank/DDBJ databases">
        <title>Phylogenomics of Brevibacillus.</title>
        <authorList>
            <person name="Dunlap C."/>
        </authorList>
    </citation>
    <scope>NUCLEOTIDE SEQUENCE [LARGE SCALE GENOMIC DNA]</scope>
    <source>
        <strain evidence="4 5">NRRL NRS 1219</strain>
    </source>
</reference>
<dbReference type="Proteomes" id="UP000317180">
    <property type="component" value="Unassembled WGS sequence"/>
</dbReference>
<dbReference type="GO" id="GO:0016740">
    <property type="term" value="F:transferase activity"/>
    <property type="evidence" value="ECO:0007669"/>
    <property type="project" value="UniProtKB-KW"/>
</dbReference>
<dbReference type="EMBL" id="BJOD01000001">
    <property type="protein sequence ID" value="GED24003.1"/>
    <property type="molecule type" value="Genomic_DNA"/>
</dbReference>
<gene>
    <name evidence="3" type="ORF">BAG01nite_01050</name>
    <name evidence="4" type="ORF">EB820_17310</name>
</gene>
<evidence type="ECO:0000313" key="3">
    <source>
        <dbReference type="EMBL" id="GED24003.1"/>
    </source>
</evidence>